<feature type="compositionally biased region" description="Basic and acidic residues" evidence="1">
    <location>
        <begin position="247"/>
        <end position="264"/>
    </location>
</feature>
<evidence type="ECO:0000313" key="3">
    <source>
        <dbReference type="Proteomes" id="UP000823561"/>
    </source>
</evidence>
<feature type="compositionally biased region" description="Basic and acidic residues" evidence="1">
    <location>
        <begin position="562"/>
        <end position="585"/>
    </location>
</feature>
<feature type="compositionally biased region" description="Basic and acidic residues" evidence="1">
    <location>
        <begin position="628"/>
        <end position="643"/>
    </location>
</feature>
<dbReference type="EMBL" id="JADWDJ010000003">
    <property type="protein sequence ID" value="KAG5283439.1"/>
    <property type="molecule type" value="Genomic_DNA"/>
</dbReference>
<feature type="compositionally biased region" description="Basic and acidic residues" evidence="1">
    <location>
        <begin position="682"/>
        <end position="702"/>
    </location>
</feature>
<organism evidence="2 3">
    <name type="scientific">Alosa alosa</name>
    <name type="common">allis shad</name>
    <dbReference type="NCBI Taxonomy" id="278164"/>
    <lineage>
        <taxon>Eukaryota</taxon>
        <taxon>Metazoa</taxon>
        <taxon>Chordata</taxon>
        <taxon>Craniata</taxon>
        <taxon>Vertebrata</taxon>
        <taxon>Euteleostomi</taxon>
        <taxon>Actinopterygii</taxon>
        <taxon>Neopterygii</taxon>
        <taxon>Teleostei</taxon>
        <taxon>Clupei</taxon>
        <taxon>Clupeiformes</taxon>
        <taxon>Clupeoidei</taxon>
        <taxon>Clupeidae</taxon>
        <taxon>Alosa</taxon>
    </lineage>
</organism>
<name>A0AAV6H8M4_9TELE</name>
<evidence type="ECO:0008006" key="4">
    <source>
        <dbReference type="Google" id="ProtNLM"/>
    </source>
</evidence>
<proteinExistence type="predicted"/>
<accession>A0AAV6H8M4</accession>
<feature type="region of interest" description="Disordered" evidence="1">
    <location>
        <begin position="1"/>
        <end position="783"/>
    </location>
</feature>
<feature type="compositionally biased region" description="Polar residues" evidence="1">
    <location>
        <begin position="495"/>
        <end position="512"/>
    </location>
</feature>
<dbReference type="AlphaFoldDB" id="A0AAV6H8M4"/>
<gene>
    <name evidence="2" type="ORF">AALO_G00042100</name>
</gene>
<reference evidence="2" key="1">
    <citation type="submission" date="2020-10" db="EMBL/GenBank/DDBJ databases">
        <title>Chromosome-scale genome assembly of the Allis shad, Alosa alosa.</title>
        <authorList>
            <person name="Margot Z."/>
            <person name="Christophe K."/>
            <person name="Cabau C."/>
            <person name="Louis A."/>
            <person name="Berthelot C."/>
            <person name="Parey E."/>
            <person name="Roest Crollius H."/>
            <person name="Montfort J."/>
            <person name="Robinson-Rechavi M."/>
            <person name="Bucao C."/>
            <person name="Bouchez O."/>
            <person name="Gislard M."/>
            <person name="Lluch J."/>
            <person name="Milhes M."/>
            <person name="Lampietro C."/>
            <person name="Lopez Roques C."/>
            <person name="Donnadieu C."/>
            <person name="Braasch I."/>
            <person name="Desvignes T."/>
            <person name="Postlethwait J."/>
            <person name="Bobe J."/>
            <person name="Guiguen Y."/>
        </authorList>
    </citation>
    <scope>NUCLEOTIDE SEQUENCE</scope>
    <source>
        <strain evidence="2">M-15738</strain>
        <tissue evidence="2">Blood</tissue>
    </source>
</reference>
<feature type="compositionally biased region" description="Basic and acidic residues" evidence="1">
    <location>
        <begin position="302"/>
        <end position="312"/>
    </location>
</feature>
<feature type="compositionally biased region" description="Basic and acidic residues" evidence="1">
    <location>
        <begin position="478"/>
        <end position="488"/>
    </location>
</feature>
<keyword evidence="3" id="KW-1185">Reference proteome</keyword>
<evidence type="ECO:0000256" key="1">
    <source>
        <dbReference type="SAM" id="MobiDB-lite"/>
    </source>
</evidence>
<feature type="compositionally biased region" description="Polar residues" evidence="1">
    <location>
        <begin position="343"/>
        <end position="353"/>
    </location>
</feature>
<feature type="compositionally biased region" description="Basic and acidic residues" evidence="1">
    <location>
        <begin position="654"/>
        <end position="675"/>
    </location>
</feature>
<feature type="compositionally biased region" description="Basic and acidic residues" evidence="1">
    <location>
        <begin position="200"/>
        <end position="236"/>
    </location>
</feature>
<protein>
    <recommendedName>
        <fullName evidence="4">Trichohyalin-like</fullName>
    </recommendedName>
</protein>
<feature type="compositionally biased region" description="Basic and acidic residues" evidence="1">
    <location>
        <begin position="104"/>
        <end position="128"/>
    </location>
</feature>
<feature type="compositionally biased region" description="Basic and acidic residues" evidence="1">
    <location>
        <begin position="719"/>
        <end position="735"/>
    </location>
</feature>
<dbReference type="Proteomes" id="UP000823561">
    <property type="component" value="Chromosome 3"/>
</dbReference>
<comment type="caution">
    <text evidence="2">The sequence shown here is derived from an EMBL/GenBank/DDBJ whole genome shotgun (WGS) entry which is preliminary data.</text>
</comment>
<feature type="compositionally biased region" description="Polar residues" evidence="1">
    <location>
        <begin position="544"/>
        <end position="558"/>
    </location>
</feature>
<evidence type="ECO:0000313" key="2">
    <source>
        <dbReference type="EMBL" id="KAG5283439.1"/>
    </source>
</evidence>
<feature type="compositionally biased region" description="Basic and acidic residues" evidence="1">
    <location>
        <begin position="390"/>
        <end position="443"/>
    </location>
</feature>
<feature type="compositionally biased region" description="Basic and acidic residues" evidence="1">
    <location>
        <begin position="146"/>
        <end position="182"/>
    </location>
</feature>
<sequence length="783" mass="89590">MQLNAVNHSKDQPMHEDEELPHGSPEGVPEEIKTYTHNVTVMIEGRDRRESCEEEEENVSGTGRGTDLRSESGAAEEEREGNRPRTDTENSQEEESLKQGTIVEDMHLHVQENHEMAVEASSVDKERNGVIVHPDQIEEEEVNGSELKEELPEVKQDLQEHLKEDTPKDEKENEQNDQREAELDPQTESLGEEEDSSTVQERRRTDKEEDIITKEQPCRENEQGSRTTEPQEKTEAEVLQDQTRNGGEQEPHVNKRLDEERTEEHEGEDGGMDPERKCPDEREMEMESAVEQGEGVDNNTNQREENELRHEDESDEDTVSVNSEQEYQLLKQGSDASLEEQQIDCQDVSVTEETNGEESEIKSVNEGTKANTPAEDKKQEGPAEDEEEDIITKEQPLRENEQGSRTPEPQEKTEAEVLQDQTRDGGEQEPHVNKRLDEERTEEHEGEDGGMDPCPDERDMEMESAVEQGEGVDNNTNQREENELRHEDESDEDTVSVNSEQEYQLLKQGSDTSLEEQQIDCQDVSVTEETNGEESEIKAVNEGTKANSPAENKIQEGQTPLKEGEDQIMPKEDTVAIEEHDRLPEDQDSLPEYQDHQDISVTDEMSDEESEIKSGVENGGVENNTQLEENRQGVDDSMPKEEPVALEEQDSLPEDQRIDTIMKTQDDREQDRKTEMMSNHGQAKDLLAKEFKEEQIEQDRQQNDTNSPVLHENEEDEEKTEKKKNEHSQEEERKKVVLPKSESEEEDLDTLGQLQNEEHLEHEGGEEERREGILTAPSRRINQ</sequence>
<feature type="compositionally biased region" description="Acidic residues" evidence="1">
    <location>
        <begin position="644"/>
        <end position="653"/>
    </location>
</feature>
<feature type="compositionally biased region" description="Basic and acidic residues" evidence="1">
    <location>
        <begin position="756"/>
        <end position="772"/>
    </location>
</feature>
<feature type="compositionally biased region" description="Polar residues" evidence="1">
    <location>
        <begin position="519"/>
        <end position="529"/>
    </location>
</feature>